<dbReference type="EMBL" id="MHOB01000016">
    <property type="protein sequence ID" value="OGZ57762.1"/>
    <property type="molecule type" value="Genomic_DNA"/>
</dbReference>
<protein>
    <recommendedName>
        <fullName evidence="5">DUF3105 domain-containing protein</fullName>
    </recommendedName>
</protein>
<accession>A0A1G2H5J3</accession>
<gene>
    <name evidence="3" type="ORF">A3G60_00520</name>
</gene>
<organism evidence="3 4">
    <name type="scientific">Candidatus Ryanbacteria bacterium RIFCSPLOWO2_12_FULL_47_9c</name>
    <dbReference type="NCBI Taxonomy" id="1802131"/>
    <lineage>
        <taxon>Bacteria</taxon>
        <taxon>Candidatus Ryaniibacteriota</taxon>
    </lineage>
</organism>
<feature type="transmembrane region" description="Helical" evidence="2">
    <location>
        <begin position="38"/>
        <end position="59"/>
    </location>
</feature>
<feature type="region of interest" description="Disordered" evidence="1">
    <location>
        <begin position="204"/>
        <end position="224"/>
    </location>
</feature>
<evidence type="ECO:0000256" key="1">
    <source>
        <dbReference type="SAM" id="MobiDB-lite"/>
    </source>
</evidence>
<dbReference type="AlphaFoldDB" id="A0A1G2H5J3"/>
<evidence type="ECO:0000313" key="4">
    <source>
        <dbReference type="Proteomes" id="UP000178996"/>
    </source>
</evidence>
<dbReference type="Proteomes" id="UP000178996">
    <property type="component" value="Unassembled WGS sequence"/>
</dbReference>
<proteinExistence type="predicted"/>
<feature type="compositionally biased region" description="Basic and acidic residues" evidence="1">
    <location>
        <begin position="9"/>
        <end position="25"/>
    </location>
</feature>
<comment type="caution">
    <text evidence="3">The sequence shown here is derived from an EMBL/GenBank/DDBJ whole genome shotgun (WGS) entry which is preliminary data.</text>
</comment>
<dbReference type="Pfam" id="PF11303">
    <property type="entry name" value="DUF3105"/>
    <property type="match status" value="1"/>
</dbReference>
<name>A0A1G2H5J3_9BACT</name>
<evidence type="ECO:0008006" key="5">
    <source>
        <dbReference type="Google" id="ProtNLM"/>
    </source>
</evidence>
<evidence type="ECO:0000313" key="3">
    <source>
        <dbReference type="EMBL" id="OGZ57762.1"/>
    </source>
</evidence>
<evidence type="ECO:0000256" key="2">
    <source>
        <dbReference type="SAM" id="Phobius"/>
    </source>
</evidence>
<feature type="region of interest" description="Disordered" evidence="1">
    <location>
        <begin position="1"/>
        <end position="25"/>
    </location>
</feature>
<dbReference type="InterPro" id="IPR021454">
    <property type="entry name" value="DUF3105"/>
</dbReference>
<keyword evidence="2" id="KW-0472">Membrane</keyword>
<reference evidence="3 4" key="1">
    <citation type="journal article" date="2016" name="Nat. Commun.">
        <title>Thousands of microbial genomes shed light on interconnected biogeochemical processes in an aquifer system.</title>
        <authorList>
            <person name="Anantharaman K."/>
            <person name="Brown C.T."/>
            <person name="Hug L.A."/>
            <person name="Sharon I."/>
            <person name="Castelle C.J."/>
            <person name="Probst A.J."/>
            <person name="Thomas B.C."/>
            <person name="Singh A."/>
            <person name="Wilkins M.J."/>
            <person name="Karaoz U."/>
            <person name="Brodie E.L."/>
            <person name="Williams K.H."/>
            <person name="Hubbard S.S."/>
            <person name="Banfield J.F."/>
        </authorList>
    </citation>
    <scope>NUCLEOTIDE SEQUENCE [LARGE SCALE GENOMIC DNA]</scope>
</reference>
<keyword evidence="2" id="KW-0812">Transmembrane</keyword>
<sequence length="224" mass="25225">MNEMQAGESSKKERREQKREDREKELAKAARTRALLRILPWAVLALVVAALAFGLWKFYRAASRVSESLGPDFSRAADDEGAAHISEGTRVEYKTNPPTSGNHWSDSVGDGVYEIPQPDEGLVHALEHGRVWISYKPDISAEVIERLEEIGRSRIRTVVTPRPQNETDIAIAAWTRFDAFNLGEGGTLDEKRILDFITRFDNTGPEKNVPAQGGRTYTEPWYKN</sequence>
<keyword evidence="2" id="KW-1133">Transmembrane helix</keyword>